<dbReference type="InterPro" id="IPR050107">
    <property type="entry name" value="ABC_carbohydrate_import_ATPase"/>
</dbReference>
<evidence type="ECO:0000259" key="6">
    <source>
        <dbReference type="PROSITE" id="PS50893"/>
    </source>
</evidence>
<dbReference type="SUPFAM" id="SSF52540">
    <property type="entry name" value="P-loop containing nucleoside triphosphate hydrolases"/>
    <property type="match status" value="2"/>
</dbReference>
<evidence type="ECO:0000313" key="7">
    <source>
        <dbReference type="EMBL" id="MDT7840835.1"/>
    </source>
</evidence>
<keyword evidence="1" id="KW-0813">Transport</keyword>
<gene>
    <name evidence="7" type="ORF">RQC66_08825</name>
</gene>
<dbReference type="RefSeq" id="WP_314199912.1">
    <property type="nucleotide sequence ID" value="NZ_JAVTLL010000005.1"/>
</dbReference>
<dbReference type="InterPro" id="IPR003593">
    <property type="entry name" value="AAA+_ATPase"/>
</dbReference>
<keyword evidence="3" id="KW-0547">Nucleotide-binding</keyword>
<keyword evidence="8" id="KW-1185">Reference proteome</keyword>
<dbReference type="PANTHER" id="PTHR43790">
    <property type="entry name" value="CARBOHYDRATE TRANSPORT ATP-BINDING PROTEIN MG119-RELATED"/>
    <property type="match status" value="1"/>
</dbReference>
<dbReference type="InterPro" id="IPR027417">
    <property type="entry name" value="P-loop_NTPase"/>
</dbReference>
<dbReference type="EMBL" id="JAVTLL010000005">
    <property type="protein sequence ID" value="MDT7840835.1"/>
    <property type="molecule type" value="Genomic_DNA"/>
</dbReference>
<protein>
    <submittedName>
        <fullName evidence="7">ABC transporter ATP-binding protein</fullName>
    </submittedName>
</protein>
<dbReference type="PROSITE" id="PS00211">
    <property type="entry name" value="ABC_TRANSPORTER_1"/>
    <property type="match status" value="1"/>
</dbReference>
<comment type="caution">
    <text evidence="7">The sequence shown here is derived from an EMBL/GenBank/DDBJ whole genome shotgun (WGS) entry which is preliminary data.</text>
</comment>
<name>A0ABU3LNR1_9ACTN</name>
<dbReference type="InterPro" id="IPR003439">
    <property type="entry name" value="ABC_transporter-like_ATP-bd"/>
</dbReference>
<sequence>MDATSSPPLTDHSTIAVELAGITKRFPGVVANHDIHLTVRKGTVHALVGENGAGKSTLMKILYGMQKPDEGTIAVAGAQVTFGSPADAIARGIGMVHQHFMLADNLTVLENVVLGSEKLYGIGGGARKKIKEISDRYGLNVRPDVLVEDLGVAERQRVEILKVLYRGASTLILDEPTAVLVPQEVDALFDNLRELKSEGLSVIFISHKLGEVLSVADDITVIRRGTTVGTAVPSETTPRQLAEMMVGSELPTPETAESTVTDRAVIEVKGLTVYASGGASMGVEAEPVGPGSLVEAGGEVKKVLDDVTFTIHAGEVMGIAGVEGNGQTELIDALIGTKNADSGTIAFLGEDITPWPTRKRRESGVGYIPEDRHRQGLLLEAPLWENRILGHVTEAPNAKGVWLNPKGAQADTRRIVEEYDVRTPGIDVTAASLSGGNQQKLIVGREMSHSPKFLIAAHPTRGVDVGAQAQIWDRIREARREGLAVLLISADLDELIGLSDTLRVIYDGKLVADANPATITPEELGSAMTGAATGHLEHVENGEEAAAESAPEDEAR</sequence>
<reference evidence="8" key="1">
    <citation type="submission" date="2023-07" db="EMBL/GenBank/DDBJ databases">
        <title>Draft genome sequence of the endophytic actinobacterium Streptomyces justiciae WPN32, a potential antibiotic producer.</title>
        <authorList>
            <person name="Yasawong M."/>
            <person name="Pana W."/>
            <person name="Ganta P."/>
            <person name="Santapan N."/>
            <person name="Songngamsuk T."/>
            <person name="Phatcharaharikarn M."/>
            <person name="Kerdtoob S."/>
            <person name="Nantapong N."/>
        </authorList>
    </citation>
    <scope>NUCLEOTIDE SEQUENCE [LARGE SCALE GENOMIC DNA]</scope>
    <source>
        <strain evidence="8">WPN32</strain>
    </source>
</reference>
<dbReference type="CDD" id="cd03216">
    <property type="entry name" value="ABC_Carb_Monos_I"/>
    <property type="match status" value="1"/>
</dbReference>
<dbReference type="SMART" id="SM00382">
    <property type="entry name" value="AAA"/>
    <property type="match status" value="1"/>
</dbReference>
<feature type="compositionally biased region" description="Acidic residues" evidence="5">
    <location>
        <begin position="542"/>
        <end position="556"/>
    </location>
</feature>
<evidence type="ECO:0000256" key="5">
    <source>
        <dbReference type="SAM" id="MobiDB-lite"/>
    </source>
</evidence>
<proteinExistence type="predicted"/>
<keyword evidence="2" id="KW-0677">Repeat</keyword>
<evidence type="ECO:0000256" key="2">
    <source>
        <dbReference type="ARBA" id="ARBA00022737"/>
    </source>
</evidence>
<keyword evidence="4 7" id="KW-0067">ATP-binding</keyword>
<feature type="domain" description="ABC transporter" evidence="6">
    <location>
        <begin position="17"/>
        <end position="249"/>
    </location>
</feature>
<dbReference type="Gene3D" id="3.40.50.300">
    <property type="entry name" value="P-loop containing nucleotide triphosphate hydrolases"/>
    <property type="match status" value="2"/>
</dbReference>
<feature type="domain" description="ABC transporter" evidence="6">
    <location>
        <begin position="288"/>
        <end position="532"/>
    </location>
</feature>
<dbReference type="Pfam" id="PF00005">
    <property type="entry name" value="ABC_tran"/>
    <property type="match status" value="2"/>
</dbReference>
<dbReference type="PROSITE" id="PS50893">
    <property type="entry name" value="ABC_TRANSPORTER_2"/>
    <property type="match status" value="2"/>
</dbReference>
<evidence type="ECO:0000256" key="4">
    <source>
        <dbReference type="ARBA" id="ARBA00022840"/>
    </source>
</evidence>
<evidence type="ECO:0000256" key="1">
    <source>
        <dbReference type="ARBA" id="ARBA00022448"/>
    </source>
</evidence>
<evidence type="ECO:0000256" key="3">
    <source>
        <dbReference type="ARBA" id="ARBA00022741"/>
    </source>
</evidence>
<dbReference type="PANTHER" id="PTHR43790:SF9">
    <property type="entry name" value="GALACTOFURANOSE TRANSPORTER ATP-BINDING PROTEIN YTFR"/>
    <property type="match status" value="1"/>
</dbReference>
<accession>A0ABU3LNR1</accession>
<feature type="region of interest" description="Disordered" evidence="5">
    <location>
        <begin position="533"/>
        <end position="556"/>
    </location>
</feature>
<organism evidence="7 8">
    <name type="scientific">Streptomyces justiciae</name>
    <dbReference type="NCBI Taxonomy" id="2780140"/>
    <lineage>
        <taxon>Bacteria</taxon>
        <taxon>Bacillati</taxon>
        <taxon>Actinomycetota</taxon>
        <taxon>Actinomycetes</taxon>
        <taxon>Kitasatosporales</taxon>
        <taxon>Streptomycetaceae</taxon>
        <taxon>Streptomyces</taxon>
    </lineage>
</organism>
<evidence type="ECO:0000313" key="8">
    <source>
        <dbReference type="Proteomes" id="UP001257948"/>
    </source>
</evidence>
<dbReference type="Proteomes" id="UP001257948">
    <property type="component" value="Unassembled WGS sequence"/>
</dbReference>
<dbReference type="InterPro" id="IPR017871">
    <property type="entry name" value="ABC_transporter-like_CS"/>
</dbReference>
<dbReference type="CDD" id="cd03215">
    <property type="entry name" value="ABC_Carb_Monos_II"/>
    <property type="match status" value="1"/>
</dbReference>
<dbReference type="GO" id="GO:0005524">
    <property type="term" value="F:ATP binding"/>
    <property type="evidence" value="ECO:0007669"/>
    <property type="project" value="UniProtKB-KW"/>
</dbReference>